<evidence type="ECO:0000259" key="7">
    <source>
        <dbReference type="Pfam" id="PF17917"/>
    </source>
</evidence>
<sequence length="214" mass="24311">GTPHDQLALEEWRHWLEGAQHPFFVLTDHKNSQYVRDIKRLNPRQACWALFYHASTLISPIVQAQVIRRRMPSLVPTRQRKLMRNQSLLSLKKLIISPIQWNPNPETSSNASTATPLGCPPGLRYVSRTQRTLLIHFAHFSLGTGHPGANSTLSLLKDHFWWPNMARDVRRLVQGCSDCAISKSPRHLPSGKHGPWSHLGVGFIMDLPIRDGNT</sequence>
<keyword evidence="6" id="KW-0695">RNA-directed DNA polymerase</keyword>
<keyword evidence="1" id="KW-0808">Transferase</keyword>
<dbReference type="EMBL" id="JAMKFB020000008">
    <property type="protein sequence ID" value="KAL0185649.1"/>
    <property type="molecule type" value="Genomic_DNA"/>
</dbReference>
<evidence type="ECO:0000256" key="1">
    <source>
        <dbReference type="ARBA" id="ARBA00022679"/>
    </source>
</evidence>
<dbReference type="PANTHER" id="PTHR47266">
    <property type="entry name" value="ENDONUCLEASE-RELATED"/>
    <property type="match status" value="1"/>
</dbReference>
<gene>
    <name evidence="9" type="ORF">M9458_017319</name>
</gene>
<dbReference type="Gene3D" id="1.10.340.70">
    <property type="match status" value="1"/>
</dbReference>
<organism evidence="9 10">
    <name type="scientific">Cirrhinus mrigala</name>
    <name type="common">Mrigala</name>
    <dbReference type="NCBI Taxonomy" id="683832"/>
    <lineage>
        <taxon>Eukaryota</taxon>
        <taxon>Metazoa</taxon>
        <taxon>Chordata</taxon>
        <taxon>Craniata</taxon>
        <taxon>Vertebrata</taxon>
        <taxon>Euteleostomi</taxon>
        <taxon>Actinopterygii</taxon>
        <taxon>Neopterygii</taxon>
        <taxon>Teleostei</taxon>
        <taxon>Ostariophysi</taxon>
        <taxon>Cypriniformes</taxon>
        <taxon>Cyprinidae</taxon>
        <taxon>Labeoninae</taxon>
        <taxon>Labeonini</taxon>
        <taxon>Cirrhinus</taxon>
    </lineage>
</organism>
<keyword evidence="3" id="KW-0540">Nuclease</keyword>
<dbReference type="InterPro" id="IPR041588">
    <property type="entry name" value="Integrase_H2C2"/>
</dbReference>
<dbReference type="AlphaFoldDB" id="A0ABD0QHF7"/>
<protein>
    <recommendedName>
        <fullName evidence="11">Integrase zinc-binding domain-containing protein</fullName>
    </recommendedName>
</protein>
<feature type="non-terminal residue" evidence="9">
    <location>
        <position position="214"/>
    </location>
</feature>
<keyword evidence="10" id="KW-1185">Reference proteome</keyword>
<feature type="domain" description="Integrase zinc-binding" evidence="8">
    <location>
        <begin position="127"/>
        <end position="184"/>
    </location>
</feature>
<dbReference type="Pfam" id="PF17921">
    <property type="entry name" value="Integrase_H2C2"/>
    <property type="match status" value="1"/>
</dbReference>
<feature type="non-terminal residue" evidence="9">
    <location>
        <position position="1"/>
    </location>
</feature>
<evidence type="ECO:0000256" key="5">
    <source>
        <dbReference type="ARBA" id="ARBA00022801"/>
    </source>
</evidence>
<evidence type="ECO:0000259" key="8">
    <source>
        <dbReference type="Pfam" id="PF17921"/>
    </source>
</evidence>
<dbReference type="InterPro" id="IPR041373">
    <property type="entry name" value="RT_RNaseH"/>
</dbReference>
<evidence type="ECO:0000256" key="6">
    <source>
        <dbReference type="ARBA" id="ARBA00022918"/>
    </source>
</evidence>
<dbReference type="Pfam" id="PF17917">
    <property type="entry name" value="RT_RNaseH"/>
    <property type="match status" value="1"/>
</dbReference>
<evidence type="ECO:0000313" key="9">
    <source>
        <dbReference type="EMBL" id="KAL0185649.1"/>
    </source>
</evidence>
<proteinExistence type="predicted"/>
<dbReference type="GO" id="GO:0016787">
    <property type="term" value="F:hydrolase activity"/>
    <property type="evidence" value="ECO:0007669"/>
    <property type="project" value="UniProtKB-KW"/>
</dbReference>
<keyword evidence="2" id="KW-0548">Nucleotidyltransferase</keyword>
<evidence type="ECO:0000256" key="4">
    <source>
        <dbReference type="ARBA" id="ARBA00022759"/>
    </source>
</evidence>
<dbReference type="InterPro" id="IPR052160">
    <property type="entry name" value="Gypsy_RT_Integrase-like"/>
</dbReference>
<accession>A0ABD0QHF7</accession>
<evidence type="ECO:0000256" key="2">
    <source>
        <dbReference type="ARBA" id="ARBA00022695"/>
    </source>
</evidence>
<evidence type="ECO:0000256" key="3">
    <source>
        <dbReference type="ARBA" id="ARBA00022722"/>
    </source>
</evidence>
<keyword evidence="5" id="KW-0378">Hydrolase</keyword>
<name>A0ABD0QHF7_CIRMR</name>
<keyword evidence="4" id="KW-0255">Endonuclease</keyword>
<dbReference type="GO" id="GO:0004519">
    <property type="term" value="F:endonuclease activity"/>
    <property type="evidence" value="ECO:0007669"/>
    <property type="project" value="UniProtKB-KW"/>
</dbReference>
<dbReference type="Proteomes" id="UP001529510">
    <property type="component" value="Unassembled WGS sequence"/>
</dbReference>
<reference evidence="9 10" key="1">
    <citation type="submission" date="2024-05" db="EMBL/GenBank/DDBJ databases">
        <title>Genome sequencing and assembly of Indian major carp, Cirrhinus mrigala (Hamilton, 1822).</title>
        <authorList>
            <person name="Mohindra V."/>
            <person name="Chowdhury L.M."/>
            <person name="Lal K."/>
            <person name="Jena J.K."/>
        </authorList>
    </citation>
    <scope>NUCLEOTIDE SEQUENCE [LARGE SCALE GENOMIC DNA]</scope>
    <source>
        <strain evidence="9">CM1030</strain>
        <tissue evidence="9">Blood</tissue>
    </source>
</reference>
<comment type="caution">
    <text evidence="9">The sequence shown here is derived from an EMBL/GenBank/DDBJ whole genome shotgun (WGS) entry which is preliminary data.</text>
</comment>
<evidence type="ECO:0008006" key="11">
    <source>
        <dbReference type="Google" id="ProtNLM"/>
    </source>
</evidence>
<feature type="domain" description="Reverse transcriptase RNase H-like" evidence="7">
    <location>
        <begin position="8"/>
        <end position="51"/>
    </location>
</feature>
<evidence type="ECO:0000313" key="10">
    <source>
        <dbReference type="Proteomes" id="UP001529510"/>
    </source>
</evidence>
<dbReference type="GO" id="GO:0003964">
    <property type="term" value="F:RNA-directed DNA polymerase activity"/>
    <property type="evidence" value="ECO:0007669"/>
    <property type="project" value="UniProtKB-KW"/>
</dbReference>